<dbReference type="InterPro" id="IPR024932">
    <property type="entry name" value="ApbE"/>
</dbReference>
<evidence type="ECO:0000313" key="5">
    <source>
        <dbReference type="Proteomes" id="UP001346800"/>
    </source>
</evidence>
<reference evidence="2" key="1">
    <citation type="submission" date="2023-06" db="EMBL/GenBank/DDBJ databases">
        <authorList>
            <person name="Tohno M."/>
            <person name="Tanizawa Y."/>
        </authorList>
    </citation>
    <scope>NUCLEOTIDE SEQUENCE</scope>
    <source>
        <strain evidence="3">BF125</strain>
        <strain evidence="2">BF186</strain>
        <strain evidence="1">TKL145</strain>
    </source>
</reference>
<dbReference type="SUPFAM" id="SSF143631">
    <property type="entry name" value="ApbE-like"/>
    <property type="match status" value="1"/>
</dbReference>
<protein>
    <recommendedName>
        <fullName evidence="7">FAD:protein FMN transferase</fullName>
    </recommendedName>
</protein>
<evidence type="ECO:0008006" key="7">
    <source>
        <dbReference type="Google" id="ProtNLM"/>
    </source>
</evidence>
<dbReference type="Proteomes" id="UP001346800">
    <property type="component" value="Unassembled WGS sequence"/>
</dbReference>
<keyword evidence="4" id="KW-1185">Reference proteome</keyword>
<evidence type="ECO:0000313" key="2">
    <source>
        <dbReference type="EMBL" id="GMM14111.1"/>
    </source>
</evidence>
<dbReference type="AlphaFoldDB" id="A0ABD0C496"/>
<dbReference type="EMBL" id="BTFR01000021">
    <property type="protein sequence ID" value="GMM16007.1"/>
    <property type="molecule type" value="Genomic_DNA"/>
</dbReference>
<dbReference type="InterPro" id="IPR003374">
    <property type="entry name" value="ApbE-like_sf"/>
</dbReference>
<evidence type="ECO:0000313" key="1">
    <source>
        <dbReference type="EMBL" id="GAA0041996.1"/>
    </source>
</evidence>
<organism evidence="2 5">
    <name type="scientific">Lactobacillus amylovorus subsp. animalium</name>
    <dbReference type="NCBI Taxonomy" id="3378536"/>
    <lineage>
        <taxon>Bacteria</taxon>
        <taxon>Bacillati</taxon>
        <taxon>Bacillota</taxon>
        <taxon>Bacilli</taxon>
        <taxon>Lactobacillales</taxon>
        <taxon>Lactobacillaceae</taxon>
        <taxon>Lactobacillus</taxon>
    </lineage>
</organism>
<dbReference type="Pfam" id="PF02424">
    <property type="entry name" value="ApbE"/>
    <property type="match status" value="1"/>
</dbReference>
<gene>
    <name evidence="3" type="ORF">LABF125_11410</name>
    <name evidence="2" type="ORF">LABF186_12260</name>
    <name evidence="1" type="ORF">LATKL145_04060</name>
</gene>
<reference evidence="6" key="3">
    <citation type="submission" date="2024-01" db="EMBL/GenBank/DDBJ databases">
        <title>Draft genome sequence of Lactobacillus amylovorus strain TKL145.</title>
        <authorList>
            <person name="Tohno M."/>
            <person name="Tanizawa Y."/>
        </authorList>
    </citation>
    <scope>NUCLEOTIDE SEQUENCE [LARGE SCALE GENOMIC DNA]</scope>
    <source>
        <strain evidence="6">TKL145</strain>
    </source>
</reference>
<evidence type="ECO:0000313" key="3">
    <source>
        <dbReference type="EMBL" id="GMM16007.1"/>
    </source>
</evidence>
<comment type="caution">
    <text evidence="2">The sequence shown here is derived from an EMBL/GenBank/DDBJ whole genome shotgun (WGS) entry which is preliminary data.</text>
</comment>
<proteinExistence type="predicted"/>
<dbReference type="Proteomes" id="UP001437574">
    <property type="component" value="Unassembled WGS sequence"/>
</dbReference>
<dbReference type="EMBL" id="BTFQ01000043">
    <property type="protein sequence ID" value="GMM14111.1"/>
    <property type="molecule type" value="Genomic_DNA"/>
</dbReference>
<evidence type="ECO:0000313" key="6">
    <source>
        <dbReference type="Proteomes" id="UP001437574"/>
    </source>
</evidence>
<evidence type="ECO:0000313" key="4">
    <source>
        <dbReference type="Proteomes" id="UP001332503"/>
    </source>
</evidence>
<sequence>MRSLLTKRAVKLIRLLLKPVKVSADVYDLCKKAYYYSQNSDESFDMAIGPITSLWRIGFPDAHKPT</sequence>
<dbReference type="Gene3D" id="1.10.3980.10">
    <property type="entry name" value="ApbE-like superfamily"/>
    <property type="match status" value="1"/>
</dbReference>
<dbReference type="EMBL" id="BAAAAK010000003">
    <property type="protein sequence ID" value="GAA0041996.1"/>
    <property type="molecule type" value="Genomic_DNA"/>
</dbReference>
<name>A0ABD0C496_LACAM</name>
<dbReference type="Proteomes" id="UP001332503">
    <property type="component" value="Unassembled WGS sequence"/>
</dbReference>
<accession>A0ABD0C496</accession>
<reference evidence="4 5" key="2">
    <citation type="journal article" date="2024" name="Int. J. Syst. Evol. Microbiol.">
        <title>Proposal of Lactobacillus amylovorus subsp. animalis subsp. nov. and an emended description of Lactobacillus amylovorus.</title>
        <authorList>
            <person name="Yamane K."/>
            <person name="Tanizawa Y."/>
            <person name="Kobayashi H."/>
            <person name="Kamizono T."/>
            <person name="Kojima Y."/>
            <person name="Takagi H."/>
            <person name="Tohno M."/>
        </authorList>
    </citation>
    <scope>NUCLEOTIDE SEQUENCE [LARGE SCALE GENOMIC DNA]</scope>
    <source>
        <strain evidence="3 4">BF125</strain>
        <strain evidence="2 5">BF186</strain>
        <strain evidence="1 6">TKL145</strain>
    </source>
</reference>